<feature type="compositionally biased region" description="Basic residues" evidence="1">
    <location>
        <begin position="2550"/>
        <end position="2563"/>
    </location>
</feature>
<feature type="compositionally biased region" description="Polar residues" evidence="1">
    <location>
        <begin position="1913"/>
        <end position="1926"/>
    </location>
</feature>
<feature type="compositionally biased region" description="Basic and acidic residues" evidence="1">
    <location>
        <begin position="2961"/>
        <end position="2988"/>
    </location>
</feature>
<feature type="compositionally biased region" description="Basic and acidic residues" evidence="1">
    <location>
        <begin position="2751"/>
        <end position="2766"/>
    </location>
</feature>
<name>A0A8B8CVS7_CRAVI</name>
<dbReference type="RefSeq" id="XP_022318571.1">
    <property type="nucleotide sequence ID" value="XM_022462863.1"/>
</dbReference>
<accession>A0A8B8CVS7</accession>
<feature type="compositionally biased region" description="Basic residues" evidence="1">
    <location>
        <begin position="3108"/>
        <end position="3124"/>
    </location>
</feature>
<keyword evidence="2" id="KW-1185">Reference proteome</keyword>
<feature type="region of interest" description="Disordered" evidence="1">
    <location>
        <begin position="2170"/>
        <end position="2246"/>
    </location>
</feature>
<dbReference type="Pfam" id="PF15392">
    <property type="entry name" value="Joubert"/>
    <property type="match status" value="1"/>
</dbReference>
<feature type="region of interest" description="Disordered" evidence="1">
    <location>
        <begin position="1771"/>
        <end position="1867"/>
    </location>
</feature>
<sequence>MKLATEVLASASIKRKKPWPKIIWVGEEYESLLLLDEGNHRISVLYVPSGKTKKRISKLSPLILNTLKVQCTKNGHYLMGIQNNGELFVWFKDKDILKTVSGLEGIVQLDDLRREKLGLYGSNDCRNILLTVGTSQIYVWVMQTGQSFVHSNVPEVKGHWNRINVPQDIQMPSALDCRELSVEAVFFSHQSLGHCCQCSFVYNNDVDVCITTLLLRFTRADANLDGSPSFHVEWNVIKYPFQHINTRFQPVSSRGAIVTKYIRSGQIVAVAMNQNRPALTSLLFVSPLTDTVMVSSLKGCGVKDKRSLRGRNYWVADMAWTADDLFLVCILKSGSVCVVSRLGEPLILSIHGQGLNLGPSYYLPLHPLQIISTGEEGKVFSADGRPVSPSSTTSQSDKMGQKFSVTTHPGLPIILFSDGFMVTVLQLNADVTCLSLMRELILLSSKHLQRIMEQENLDHSIVTAYHLQAQPGGKQSRLPVPKRKHFQFEEPDITLNGTMDSEDTSYLEPDNPGFDALSHGKILFAECDDDVIDLDNIAGLTTLEAISRHFEVAENSLFTCWKLAVSFSDLWNSEADTTTKYVTHNFVKLFSIILDFPNMEEILNHRQLKPSTAQNPRLFYIVNTFKKIMELLRFDIINQHLMPPALKFVHHTLELVLNNRELHASDPRIKTLSGGYALLKFAESILNRVYVWVPKSSAAYTGLPLEVRGQQRHAYEPAILMKAHLSPRSVAREIIYTDPRNLGLDQQSQLPGKRLCASWKLLYHGLTQFQTDLQHHGGAQRDVEQLRSLLFAVEQIIHQIDGRAPSNKAPPKLPQGEKLSLDGQHTLAVDAWKKEIQNMTDKAEDVERVSQVLHSVLYTYIMRGDLGQSVDFVDSLIVQGNVSSSILDHQLPKSGPGLEKPPLMTIVYNSMKGEPYGGEHHVPCIKDRGVRQLVQSMARFMAAYFTNETMYVFPPHSPQPLPSIHLGTSIKDSRIIPKYHDNINMLITKEGLGRVWTTERTLEYLLLSGLVCEAAWFADRMGDWKVGFMLSVACTQHRSIAPRVYKKQKKPLEIPPSLEPASLLQRKLESLVHLHKREGQKKPAETDEGFIPISDETNIVQLSRTMEDILTAGIVSSVEVVPWLLTTLVHRLMDTVAQLSPLVPQDFYLPAPPLYCPQPTETSKSPKSLEVTRESRLRFQASSLIQLILVVLNSSHTSLPSARWYVQELSNIQERAAQFKSTTEGPCLELPEILHQFQQTESSLRLCQEEEVVQQVLLGVRDFCSLLWLLHARDKLSYNLRSREKYLNDVNYQDYLRESWESKEGEKWNKECFTTLQWAVHMLTFSRFLPDEGCIYKVILSLLLEFPPSEDTADILAEHFYDTEILDAEVQEKLEKFLSDWQAVFIEPEDDGKSAKPEQEEEDENDGRKSVTFYQASPRGQSLSMYFSKQCEAVLKVLKKKRKVFGGYEEFVFDSSGRMPAGILTSSLPPETQAFCVGSRPFETKLSYLEFLDTFLAISFIKVEDMEMRSTTKPLPLLKPFAEQICMKEFADLDKISKPSDVKTNLVVVSSPGRMSQNAGSVEQINSSASQGKPKMTNLASKFVQSEEALYKGQEVTAENLWSVETDFGSKYAHLQKCLDWLVVWCKKQHSLGLQWKGEQDLEFRPTMKIDVSPRLVVLALWLLENKYSTKSKPSSRSVSMKNQKGTLDRQSLDNIVTQVNSEVTEALQKKSRRPRRRADRPPSTSLDQEPEQEAHQMHSAYEELLNGKEDSSSLEVSSLDQEAFTREFQTTNTLIKSGSRPGSRERHAEFENYEVRRTPSRGESPNGSRHSSLNRSRRSRERSGRMSPQGRGRSPSYRGQSPSYRGHREHGTQQEFQQQDPPVSGDIAHQIQSIIRGELRKMMEAQHRSMMAMMGALEDPVEESLSPRRQAVNHTSPGANNTRNTMVLEELETTVNRRQSRRSARRRLDSPEEPRGHPRNQFSEKRSRSGERIHQYPEDPNVIPRYLRVEAERDVDEEPFRLPPIPMPAWAEVPQRPVREDSQEIPLLHLDRGQAPPMSYRGPHEVVDSNLPYFSPTPVSQPPPSYQESFFIPPVTQTSEGQRKPPVVPHSIDMPLLKLVPEDKPFLGPQNMSNFGRLLDPALLVAHEKEMQEKEMTKYKYAREFFKQQVENLEEAEQRELGSQLLHADLQAQKQEEENRMERSLRRRRKQKPAMKEDSEKASSESAESPKEEGTVEKAAVDIPEKSTTEEEDEGEEGVHDGYAIQPGSYENYLEMDEKDFEADTNARVQYRTAMLMKEQLAKEKREKRKKVDFATMTKNYEDAQIGTGASLEIDSIRTAEAATSITKDTGVDPIQEAIMEYNRSRQGRALPPDIFLGLRFADANGQPPNADLHQGERPKGRSYINVVDLDASAVLHDLGKLPEKEEQVGDDLGPAPQSVTMTTAQGRNLEELEESMRDALRPTQPSVERPFKQDSVTVRMFESHLPHHNRVSVAVMPRDSVEGSRGAVIERLKDMGRQMSAIDNMAANIERDFHSTRLILNTLDTLGSVDETRPDQGKEKESVPTPKSSRRSPTRTPKSSRKSPTPRSGRTTDRTRPVTSSLEDEKTMTGELVKMSGLSGISDIIGEMVEKGDIDLEEAGFSQNEAVKLAERIKTSARADHTEEERERIRHSLEILEKMSKAPDSKEEEQRREEEKEQLRAWMMEKRHQRMEEYKKHMTDLREHERRPFKPDSTSKFKETFKVSHKGKTGKEDMQKRLRDAQQLLGDILTDKPELPPELPARERSPKRKSSKSPPRERTLYKSTPMRDHSPQVPRARPAYRQPSPKRQQTVRISAEVQEREYDEWLQDEEEIVQSQQIKQPMRRDVSPKAPMRRAVSPKTPGRQVPRLRLIDSDDFLQKTGETTGEISEYARAVENMESSQEITERHREPIKQEPVKEYKQKSFKDLVRLQRPELTRKGPRVQVSKGHVYDEDTTQYQRSERETPSKQKEVNIRTEGRELTDRTSQDHLTIQESRKKVSPRRVKTYAERLKDMRENQPKFGTPIVPRVHAPAVKTTTIQRKPSGPAHKPKTYVEQLQQLNPGSKTGLRTTGSKTVQGHTFMKSHKPMHKPKSYVQQLKNIQAPFKSHPKPKRIPPTRGHVRSRPYADPYKEVWDRESVLSDWSIEDDVKRLLYEEEDNSTMYGRTSYTGLSMDYTASEGVSDYYDVVMDDDYLGSVDIDEIAQIADAASVRSGSVMSVIDWDAVDDLIADVK</sequence>
<dbReference type="InterPro" id="IPR028236">
    <property type="entry name" value="CPLANE1"/>
</dbReference>
<feature type="region of interest" description="Disordered" evidence="1">
    <location>
        <begin position="381"/>
        <end position="400"/>
    </location>
</feature>
<feature type="compositionally biased region" description="Polar residues" evidence="1">
    <location>
        <begin position="1693"/>
        <end position="1704"/>
    </location>
</feature>
<feature type="region of interest" description="Disordered" evidence="1">
    <location>
        <begin position="1671"/>
        <end position="1738"/>
    </location>
</feature>
<feature type="compositionally biased region" description="Basic and acidic residues" evidence="1">
    <location>
        <begin position="2175"/>
        <end position="2185"/>
    </location>
</feature>
<feature type="region of interest" description="Disordered" evidence="1">
    <location>
        <begin position="2933"/>
        <end position="3005"/>
    </location>
</feature>
<feature type="compositionally biased region" description="Basic and acidic residues" evidence="1">
    <location>
        <begin position="1783"/>
        <end position="1798"/>
    </location>
</feature>
<feature type="compositionally biased region" description="Basic and acidic residues" evidence="1">
    <location>
        <begin position="2195"/>
        <end position="2230"/>
    </location>
</feature>
<feature type="compositionally biased region" description="Basic and acidic residues" evidence="1">
    <location>
        <begin position="2731"/>
        <end position="2742"/>
    </location>
</feature>
<feature type="compositionally biased region" description="Basic residues" evidence="1">
    <location>
        <begin position="1710"/>
        <end position="1719"/>
    </location>
</feature>
<proteinExistence type="predicted"/>
<dbReference type="PANTHER" id="PTHR14492:SF4">
    <property type="entry name" value="CILIOGENESIS AND PLANAR POLARITY EFFECTOR 1"/>
    <property type="match status" value="1"/>
</dbReference>
<feature type="region of interest" description="Disordered" evidence="1">
    <location>
        <begin position="2530"/>
        <end position="2592"/>
    </location>
</feature>
<feature type="compositionally biased region" description="Basic and acidic residues" evidence="1">
    <location>
        <begin position="2532"/>
        <end position="2544"/>
    </location>
</feature>
<evidence type="ECO:0000313" key="3">
    <source>
        <dbReference type="RefSeq" id="XP_022318571.1"/>
    </source>
</evidence>
<dbReference type="GeneID" id="111121543"/>
<feature type="region of interest" description="Disordered" evidence="1">
    <location>
        <begin position="1389"/>
        <end position="1410"/>
    </location>
</feature>
<feature type="compositionally biased region" description="Basic and acidic residues" evidence="1">
    <location>
        <begin position="1947"/>
        <end position="1978"/>
    </location>
</feature>
<feature type="region of interest" description="Disordered" evidence="1">
    <location>
        <begin position="1900"/>
        <end position="1980"/>
    </location>
</feature>
<reference evidence="3" key="1">
    <citation type="submission" date="2025-08" db="UniProtKB">
        <authorList>
            <consortium name="RefSeq"/>
        </authorList>
    </citation>
    <scope>IDENTIFICATION</scope>
    <source>
        <tissue evidence="3">Whole sample</tissue>
    </source>
</reference>
<feature type="compositionally biased region" description="Basic and acidic residues" evidence="1">
    <location>
        <begin position="2700"/>
        <end position="2724"/>
    </location>
</feature>
<gene>
    <name evidence="3" type="primary">LOC111121543</name>
</gene>
<feature type="region of interest" description="Disordered" evidence="1">
    <location>
        <begin position="3106"/>
        <end position="3125"/>
    </location>
</feature>
<evidence type="ECO:0000256" key="1">
    <source>
        <dbReference type="SAM" id="MobiDB-lite"/>
    </source>
</evidence>
<feature type="compositionally biased region" description="Low complexity" evidence="1">
    <location>
        <begin position="1671"/>
        <end position="1682"/>
    </location>
</feature>
<feature type="region of interest" description="Disordered" evidence="1">
    <location>
        <begin position="2835"/>
        <end position="2867"/>
    </location>
</feature>
<dbReference type="PANTHER" id="PTHR14492">
    <property type="entry name" value="JBTS17"/>
    <property type="match status" value="1"/>
</dbReference>
<feature type="region of interest" description="Disordered" evidence="1">
    <location>
        <begin position="2654"/>
        <end position="2680"/>
    </location>
</feature>
<organism evidence="2 3">
    <name type="scientific">Crassostrea virginica</name>
    <name type="common">Eastern oyster</name>
    <dbReference type="NCBI Taxonomy" id="6565"/>
    <lineage>
        <taxon>Eukaryota</taxon>
        <taxon>Metazoa</taxon>
        <taxon>Spiralia</taxon>
        <taxon>Lophotrochozoa</taxon>
        <taxon>Mollusca</taxon>
        <taxon>Bivalvia</taxon>
        <taxon>Autobranchia</taxon>
        <taxon>Pteriomorphia</taxon>
        <taxon>Ostreida</taxon>
        <taxon>Ostreoidea</taxon>
        <taxon>Ostreidae</taxon>
        <taxon>Crassostrea</taxon>
    </lineage>
</organism>
<dbReference type="OrthoDB" id="5974632at2759"/>
<dbReference type="KEGG" id="cvn:111121543"/>
<evidence type="ECO:0000313" key="2">
    <source>
        <dbReference type="Proteomes" id="UP000694844"/>
    </source>
</evidence>
<protein>
    <submittedName>
        <fullName evidence="3">Protein JBTS17-like</fullName>
    </submittedName>
</protein>
<feature type="compositionally biased region" description="Basic and acidic residues" evidence="1">
    <location>
        <begin position="2776"/>
        <end position="2792"/>
    </location>
</feature>
<feature type="compositionally biased region" description="Basic and acidic residues" evidence="1">
    <location>
        <begin position="2905"/>
        <end position="2921"/>
    </location>
</feature>
<feature type="region of interest" description="Disordered" evidence="1">
    <location>
        <begin position="2898"/>
        <end position="2921"/>
    </location>
</feature>
<feature type="compositionally biased region" description="Polar residues" evidence="1">
    <location>
        <begin position="388"/>
        <end position="400"/>
    </location>
</feature>
<dbReference type="Proteomes" id="UP000694844">
    <property type="component" value="Chromosome 2"/>
</dbReference>
<feature type="region of interest" description="Disordered" evidence="1">
    <location>
        <begin position="2700"/>
        <end position="2817"/>
    </location>
</feature>